<proteinExistence type="predicted"/>
<gene>
    <name evidence="1" type="ORF">GCM10011379_22660</name>
</gene>
<dbReference type="AlphaFoldDB" id="A0A917MVV5"/>
<comment type="caution">
    <text evidence="1">The sequence shown here is derived from an EMBL/GenBank/DDBJ whole genome shotgun (WGS) entry which is preliminary data.</text>
</comment>
<organism evidence="1 2">
    <name type="scientific">Filimonas zeae</name>
    <dbReference type="NCBI Taxonomy" id="1737353"/>
    <lineage>
        <taxon>Bacteria</taxon>
        <taxon>Pseudomonadati</taxon>
        <taxon>Bacteroidota</taxon>
        <taxon>Chitinophagia</taxon>
        <taxon>Chitinophagales</taxon>
        <taxon>Chitinophagaceae</taxon>
        <taxon>Filimonas</taxon>
    </lineage>
</organism>
<evidence type="ECO:0000313" key="2">
    <source>
        <dbReference type="Proteomes" id="UP000627292"/>
    </source>
</evidence>
<dbReference type="EMBL" id="BMIB01000002">
    <property type="protein sequence ID" value="GGH67409.1"/>
    <property type="molecule type" value="Genomic_DNA"/>
</dbReference>
<dbReference type="Proteomes" id="UP000627292">
    <property type="component" value="Unassembled WGS sequence"/>
</dbReference>
<keyword evidence="2" id="KW-1185">Reference proteome</keyword>
<dbReference type="RefSeq" id="WP_188952136.1">
    <property type="nucleotide sequence ID" value="NZ_BMIB01000002.1"/>
</dbReference>
<reference evidence="1" key="1">
    <citation type="journal article" date="2014" name="Int. J. Syst. Evol. Microbiol.">
        <title>Complete genome sequence of Corynebacterium casei LMG S-19264T (=DSM 44701T), isolated from a smear-ripened cheese.</title>
        <authorList>
            <consortium name="US DOE Joint Genome Institute (JGI-PGF)"/>
            <person name="Walter F."/>
            <person name="Albersmeier A."/>
            <person name="Kalinowski J."/>
            <person name="Ruckert C."/>
        </authorList>
    </citation>
    <scope>NUCLEOTIDE SEQUENCE</scope>
    <source>
        <strain evidence="1">CGMCC 1.15290</strain>
    </source>
</reference>
<protein>
    <recommendedName>
        <fullName evidence="3">DUF4249 domain-containing protein</fullName>
    </recommendedName>
</protein>
<dbReference type="InterPro" id="IPR025345">
    <property type="entry name" value="DUF4249"/>
</dbReference>
<dbReference type="Pfam" id="PF14054">
    <property type="entry name" value="DUF4249"/>
    <property type="match status" value="1"/>
</dbReference>
<evidence type="ECO:0000313" key="1">
    <source>
        <dbReference type="EMBL" id="GGH67409.1"/>
    </source>
</evidence>
<dbReference type="PROSITE" id="PS51257">
    <property type="entry name" value="PROKAR_LIPOPROTEIN"/>
    <property type="match status" value="1"/>
</dbReference>
<accession>A0A917MVV5</accession>
<reference evidence="1" key="2">
    <citation type="submission" date="2020-09" db="EMBL/GenBank/DDBJ databases">
        <authorList>
            <person name="Sun Q."/>
            <person name="Zhou Y."/>
        </authorList>
    </citation>
    <scope>NUCLEOTIDE SEQUENCE</scope>
    <source>
        <strain evidence="1">CGMCC 1.15290</strain>
    </source>
</reference>
<name>A0A917MVV5_9BACT</name>
<evidence type="ECO:0008006" key="3">
    <source>
        <dbReference type="Google" id="ProtNLM"/>
    </source>
</evidence>
<sequence length="271" mass="29915">MKFLTFCLYAICVYVSLLSCERVVDVALNEVAPRYVIEATINNNGICRVLLSATAPVAGADSFAVIRNASVSISDNNSAPVILSEKQPGEYQSSTMKGRPGHTYHLRVKINKQEFTATSVMPAVVVKPDSVYFTAEAVSGSDHLIANVWYKDPVGAGNYYRFIQYVNERKERTVFVNNDKLNDGKAVAYPLFYLNSDNNEKRNIDRGDTVRIELQCIDAGMYRYWYSLSTVSGTQLFAAVTPANPVSNISGGALGYFSAFTSRSIRVILLP</sequence>